<feature type="chain" id="PRO_5001566907" evidence="1">
    <location>
        <begin position="21"/>
        <end position="274"/>
    </location>
</feature>
<organism evidence="3 4">
    <name type="scientific">Actibacterium atlanticum</name>
    <dbReference type="NCBI Taxonomy" id="1461693"/>
    <lineage>
        <taxon>Bacteria</taxon>
        <taxon>Pseudomonadati</taxon>
        <taxon>Pseudomonadota</taxon>
        <taxon>Alphaproteobacteria</taxon>
        <taxon>Rhodobacterales</taxon>
        <taxon>Roseobacteraceae</taxon>
        <taxon>Actibacterium</taxon>
    </lineage>
</organism>
<dbReference type="EMBL" id="AQQY01000001">
    <property type="protein sequence ID" value="KCV83591.1"/>
    <property type="molecule type" value="Genomic_DNA"/>
</dbReference>
<dbReference type="eggNOG" id="ENOG5033F44">
    <property type="taxonomic scope" value="Bacteria"/>
</dbReference>
<dbReference type="GO" id="GO:0005840">
    <property type="term" value="C:ribosome"/>
    <property type="evidence" value="ECO:0007669"/>
    <property type="project" value="UniProtKB-KW"/>
</dbReference>
<evidence type="ECO:0000259" key="2">
    <source>
        <dbReference type="Pfam" id="PF09832"/>
    </source>
</evidence>
<gene>
    <name evidence="3" type="ORF">ATO10_02485</name>
</gene>
<dbReference type="Pfam" id="PF09832">
    <property type="entry name" value="DUF2059"/>
    <property type="match status" value="1"/>
</dbReference>
<evidence type="ECO:0000313" key="3">
    <source>
        <dbReference type="EMBL" id="KCV83591.1"/>
    </source>
</evidence>
<dbReference type="AlphaFoldDB" id="A0A058ZRW6"/>
<feature type="domain" description="DUF2059" evidence="2">
    <location>
        <begin position="78"/>
        <end position="129"/>
    </location>
</feature>
<accession>A0A058ZRW6</accession>
<evidence type="ECO:0000313" key="4">
    <source>
        <dbReference type="Proteomes" id="UP000024836"/>
    </source>
</evidence>
<proteinExistence type="predicted"/>
<keyword evidence="4" id="KW-1185">Reference proteome</keyword>
<keyword evidence="3" id="KW-0689">Ribosomal protein</keyword>
<dbReference type="InterPro" id="IPR018637">
    <property type="entry name" value="DUF2059"/>
</dbReference>
<dbReference type="STRING" id="1461693.ATO10_02485"/>
<dbReference type="OrthoDB" id="7841298at2"/>
<sequence>MLRPILSITLLIFMALPGRAAPSAQVQALGDALQLPALMAIMAEEGLAYAGDLEAEMFSGRGGGAWQALVKNIYEAKRLETVMLEVLDEELTTAELETLIAFYTGDLGQRVTDLEVTARRALLDPMVEEGSIAIYEDMALESHPRLALIEDFVQVNDLIERNVAGGLNSNLSFYRGLNEGGAFEYGMSESDMLADVWAQEGDVRDETAQWLYPYLTMAYEPLNDSDLQAYIDMSASEAGIRLNAALFAAFDVMFRQVSYDLGFGAAQFIKGQEL</sequence>
<protein>
    <submittedName>
        <fullName evidence="3">Ribosomal protein L21</fullName>
    </submittedName>
</protein>
<dbReference type="RefSeq" id="WP_035247542.1">
    <property type="nucleotide sequence ID" value="NZ_AQQY01000001.1"/>
</dbReference>
<reference evidence="3 4" key="1">
    <citation type="submission" date="2013-04" db="EMBL/GenBank/DDBJ databases">
        <title>Shimia sp. 22II-S11-Z10 Genome Sequencing.</title>
        <authorList>
            <person name="Lai Q."/>
            <person name="Li G."/>
            <person name="Shao Z."/>
        </authorList>
    </citation>
    <scope>NUCLEOTIDE SEQUENCE [LARGE SCALE GENOMIC DNA]</scope>
    <source>
        <strain evidence="4">22II-S11-Z10</strain>
    </source>
</reference>
<comment type="caution">
    <text evidence="3">The sequence shown here is derived from an EMBL/GenBank/DDBJ whole genome shotgun (WGS) entry which is preliminary data.</text>
</comment>
<keyword evidence="3" id="KW-0687">Ribonucleoprotein</keyword>
<name>A0A058ZRW6_9RHOB</name>
<evidence type="ECO:0000256" key="1">
    <source>
        <dbReference type="SAM" id="SignalP"/>
    </source>
</evidence>
<dbReference type="Proteomes" id="UP000024836">
    <property type="component" value="Unassembled WGS sequence"/>
</dbReference>
<keyword evidence="1" id="KW-0732">Signal</keyword>
<feature type="signal peptide" evidence="1">
    <location>
        <begin position="1"/>
        <end position="20"/>
    </location>
</feature>